<name>A0A431V771_9GAMM</name>
<protein>
    <submittedName>
        <fullName evidence="1">Gamma-glutamyl-gamma-aminobutyrate hydrolase family protein</fullName>
    </submittedName>
</protein>
<dbReference type="RefSeq" id="WP_126479759.1">
    <property type="nucleotide sequence ID" value="NZ_RXNS01000001.1"/>
</dbReference>
<dbReference type="OrthoDB" id="9813383at2"/>
<dbReference type="Gene3D" id="3.40.50.880">
    <property type="match status" value="1"/>
</dbReference>
<dbReference type="GO" id="GO:0033969">
    <property type="term" value="F:gamma-glutamyl-gamma-aminobutyrate hydrolase activity"/>
    <property type="evidence" value="ECO:0007669"/>
    <property type="project" value="TreeGrafter"/>
</dbReference>
<organism evidence="1 2">
    <name type="scientific">Halomonas nitroreducens</name>
    <dbReference type="NCBI Taxonomy" id="447425"/>
    <lineage>
        <taxon>Bacteria</taxon>
        <taxon>Pseudomonadati</taxon>
        <taxon>Pseudomonadota</taxon>
        <taxon>Gammaproteobacteria</taxon>
        <taxon>Oceanospirillales</taxon>
        <taxon>Halomonadaceae</taxon>
        <taxon>Halomonas</taxon>
    </lineage>
</organism>
<keyword evidence="2" id="KW-1185">Reference proteome</keyword>
<evidence type="ECO:0000313" key="2">
    <source>
        <dbReference type="Proteomes" id="UP000267400"/>
    </source>
</evidence>
<dbReference type="AlphaFoldDB" id="A0A431V771"/>
<accession>A0A431V771</accession>
<dbReference type="CDD" id="cd01745">
    <property type="entry name" value="GATase1_2"/>
    <property type="match status" value="1"/>
</dbReference>
<dbReference type="InterPro" id="IPR044668">
    <property type="entry name" value="PuuD-like"/>
</dbReference>
<dbReference type="Pfam" id="PF07722">
    <property type="entry name" value="Peptidase_C26"/>
    <property type="match status" value="1"/>
</dbReference>
<dbReference type="SUPFAM" id="SSF52317">
    <property type="entry name" value="Class I glutamine amidotransferase-like"/>
    <property type="match status" value="1"/>
</dbReference>
<dbReference type="EMBL" id="RXNS01000001">
    <property type="protein sequence ID" value="RTR06898.1"/>
    <property type="molecule type" value="Genomic_DNA"/>
</dbReference>
<comment type="caution">
    <text evidence="1">The sequence shown here is derived from an EMBL/GenBank/DDBJ whole genome shotgun (WGS) entry which is preliminary data.</text>
</comment>
<dbReference type="InterPro" id="IPR029062">
    <property type="entry name" value="Class_I_gatase-like"/>
</dbReference>
<keyword evidence="1" id="KW-0378">Hydrolase</keyword>
<dbReference type="PROSITE" id="PS51273">
    <property type="entry name" value="GATASE_TYPE_1"/>
    <property type="match status" value="1"/>
</dbReference>
<gene>
    <name evidence="1" type="ORF">EKG36_00075</name>
</gene>
<evidence type="ECO:0000313" key="1">
    <source>
        <dbReference type="EMBL" id="RTR06898.1"/>
    </source>
</evidence>
<dbReference type="PANTHER" id="PTHR43235">
    <property type="entry name" value="GLUTAMINE AMIDOTRANSFERASE PB2B2.05-RELATED"/>
    <property type="match status" value="1"/>
</dbReference>
<dbReference type="PANTHER" id="PTHR43235:SF1">
    <property type="entry name" value="GLUTAMINE AMIDOTRANSFERASE PB2B2.05-RELATED"/>
    <property type="match status" value="1"/>
</dbReference>
<dbReference type="GO" id="GO:0005829">
    <property type="term" value="C:cytosol"/>
    <property type="evidence" value="ECO:0007669"/>
    <property type="project" value="TreeGrafter"/>
</dbReference>
<reference evidence="1 2" key="1">
    <citation type="submission" date="2018-12" db="EMBL/GenBank/DDBJ databases">
        <authorList>
            <person name="Yu L."/>
        </authorList>
    </citation>
    <scope>NUCLEOTIDE SEQUENCE [LARGE SCALE GENOMIC DNA]</scope>
    <source>
        <strain evidence="1 2">11S</strain>
    </source>
</reference>
<sequence>MTGTPIIGITLDIEYSTSYAQEPWYALRENYCGAIETAGGTAIGLPHDLNAIERYLDLVDGVVISGGMYDIPPALYGEEERQGDLVTKVHRTRFEQRLLEGALARDLPVVGICGGMQLIAVSQGAKLIQDLPSEVRSSLGHMQPLPHSEASHSVSLTPGSLLHRLVGRERLEVNSVHHQAIKDVPKHLVVSAVAEDHVIEAIEVPDQRFCIGLQWHPEYLINDSERRVFDALVEAAAAYRQGLRGHDGAERKAGGS</sequence>
<dbReference type="Proteomes" id="UP000267400">
    <property type="component" value="Unassembled WGS sequence"/>
</dbReference>
<dbReference type="GO" id="GO:0006598">
    <property type="term" value="P:polyamine catabolic process"/>
    <property type="evidence" value="ECO:0007669"/>
    <property type="project" value="TreeGrafter"/>
</dbReference>
<dbReference type="InterPro" id="IPR011697">
    <property type="entry name" value="Peptidase_C26"/>
</dbReference>
<proteinExistence type="predicted"/>